<dbReference type="Proteomes" id="UP001500567">
    <property type="component" value="Unassembled WGS sequence"/>
</dbReference>
<comment type="caution">
    <text evidence="3">The sequence shown here is derived from an EMBL/GenBank/DDBJ whole genome shotgun (WGS) entry which is preliminary data.</text>
</comment>
<dbReference type="PROSITE" id="PS51257">
    <property type="entry name" value="PROKAR_LIPOPROTEIN"/>
    <property type="match status" value="1"/>
</dbReference>
<evidence type="ECO:0000313" key="4">
    <source>
        <dbReference type="Proteomes" id="UP001500567"/>
    </source>
</evidence>
<feature type="chain" id="PRO_5046690458" evidence="2">
    <location>
        <begin position="23"/>
        <end position="119"/>
    </location>
</feature>
<evidence type="ECO:0000313" key="3">
    <source>
        <dbReference type="EMBL" id="GAA4000269.1"/>
    </source>
</evidence>
<feature type="region of interest" description="Disordered" evidence="1">
    <location>
        <begin position="18"/>
        <end position="46"/>
    </location>
</feature>
<evidence type="ECO:0000256" key="1">
    <source>
        <dbReference type="SAM" id="MobiDB-lite"/>
    </source>
</evidence>
<gene>
    <name evidence="3" type="ORF">GCM10022408_09150</name>
</gene>
<evidence type="ECO:0000256" key="2">
    <source>
        <dbReference type="SAM" id="SignalP"/>
    </source>
</evidence>
<sequence length="119" mass="12051">MRYAAFAALLLFAGACSSPDSTGTAATTTPAAPAAGSATAVEPMDTARTPAVSAQADTLKVVRQRHLFSSPTTPDLFMLTLRGSSVVGGEATLTITDAGGAGYLPRNAGRRRPRGLDGV</sequence>
<keyword evidence="2" id="KW-0732">Signal</keyword>
<keyword evidence="4" id="KW-1185">Reference proteome</keyword>
<reference evidence="4" key="1">
    <citation type="journal article" date="2019" name="Int. J. Syst. Evol. Microbiol.">
        <title>The Global Catalogue of Microorganisms (GCM) 10K type strain sequencing project: providing services to taxonomists for standard genome sequencing and annotation.</title>
        <authorList>
            <consortium name="The Broad Institute Genomics Platform"/>
            <consortium name="The Broad Institute Genome Sequencing Center for Infectious Disease"/>
            <person name="Wu L."/>
            <person name="Ma J."/>
        </authorList>
    </citation>
    <scope>NUCLEOTIDE SEQUENCE [LARGE SCALE GENOMIC DNA]</scope>
    <source>
        <strain evidence="4">JCM 17224</strain>
    </source>
</reference>
<accession>A0ABP7RQ06</accession>
<feature type="compositionally biased region" description="Low complexity" evidence="1">
    <location>
        <begin position="18"/>
        <end position="40"/>
    </location>
</feature>
<dbReference type="RefSeq" id="WP_345071296.1">
    <property type="nucleotide sequence ID" value="NZ_BAABDJ010000006.1"/>
</dbReference>
<organism evidence="3 4">
    <name type="scientific">Hymenobacter fastidiosus</name>
    <dbReference type="NCBI Taxonomy" id="486264"/>
    <lineage>
        <taxon>Bacteria</taxon>
        <taxon>Pseudomonadati</taxon>
        <taxon>Bacteroidota</taxon>
        <taxon>Cytophagia</taxon>
        <taxon>Cytophagales</taxon>
        <taxon>Hymenobacteraceae</taxon>
        <taxon>Hymenobacter</taxon>
    </lineage>
</organism>
<feature type="signal peptide" evidence="2">
    <location>
        <begin position="1"/>
        <end position="22"/>
    </location>
</feature>
<protein>
    <submittedName>
        <fullName evidence="3">Uncharacterized protein</fullName>
    </submittedName>
</protein>
<dbReference type="EMBL" id="BAABDJ010000006">
    <property type="protein sequence ID" value="GAA4000269.1"/>
    <property type="molecule type" value="Genomic_DNA"/>
</dbReference>
<name>A0ABP7RQ06_9BACT</name>
<proteinExistence type="predicted"/>